<reference evidence="1 2" key="1">
    <citation type="submission" date="2023-09" db="EMBL/GenBank/DDBJ databases">
        <title>Genomes of two closely related lineages of the louse Polyplax serrata with different host specificities.</title>
        <authorList>
            <person name="Martinu J."/>
            <person name="Tarabai H."/>
            <person name="Stefka J."/>
            <person name="Hypsa V."/>
        </authorList>
    </citation>
    <scope>NUCLEOTIDE SEQUENCE [LARGE SCALE GENOMIC DNA]</scope>
    <source>
        <strain evidence="1">98ZLc_SE</strain>
    </source>
</reference>
<dbReference type="Proteomes" id="UP001359485">
    <property type="component" value="Unassembled WGS sequence"/>
</dbReference>
<gene>
    <name evidence="1" type="ORF">RUM44_000285</name>
</gene>
<evidence type="ECO:0000313" key="1">
    <source>
        <dbReference type="EMBL" id="KAK6635036.1"/>
    </source>
</evidence>
<proteinExistence type="predicted"/>
<organism evidence="1 2">
    <name type="scientific">Polyplax serrata</name>
    <name type="common">Common mouse louse</name>
    <dbReference type="NCBI Taxonomy" id="468196"/>
    <lineage>
        <taxon>Eukaryota</taxon>
        <taxon>Metazoa</taxon>
        <taxon>Ecdysozoa</taxon>
        <taxon>Arthropoda</taxon>
        <taxon>Hexapoda</taxon>
        <taxon>Insecta</taxon>
        <taxon>Pterygota</taxon>
        <taxon>Neoptera</taxon>
        <taxon>Paraneoptera</taxon>
        <taxon>Psocodea</taxon>
        <taxon>Troctomorpha</taxon>
        <taxon>Phthiraptera</taxon>
        <taxon>Anoplura</taxon>
        <taxon>Polyplacidae</taxon>
        <taxon>Polyplax</taxon>
    </lineage>
</organism>
<comment type="caution">
    <text evidence="1">The sequence shown here is derived from an EMBL/GenBank/DDBJ whole genome shotgun (WGS) entry which is preliminary data.</text>
</comment>
<evidence type="ECO:0000313" key="2">
    <source>
        <dbReference type="Proteomes" id="UP001359485"/>
    </source>
</evidence>
<name>A0ABR1B6F0_POLSC</name>
<sequence>MAAARCHTRVLIRSVPVEKPSQEEARAKGAVNQRMSQCSLLFNRPRSGKLRVLWDIPTLSGSRAERKLLLPVTSEAVRVPSEENLKFVLWDCSSSCGRFTNRKQCRSHQRRTEERSDEFSTKKCNSVHFTM</sequence>
<accession>A0ABR1B6F0</accession>
<keyword evidence="2" id="KW-1185">Reference proteome</keyword>
<dbReference type="EMBL" id="JAWJWF010000003">
    <property type="protein sequence ID" value="KAK6635036.1"/>
    <property type="molecule type" value="Genomic_DNA"/>
</dbReference>
<protein>
    <submittedName>
        <fullName evidence="1">Uncharacterized protein</fullName>
    </submittedName>
</protein>